<dbReference type="EMBL" id="RDSM01000001">
    <property type="protein sequence ID" value="RXH57509.1"/>
    <property type="molecule type" value="Genomic_DNA"/>
</dbReference>
<dbReference type="Gene3D" id="3.10.450.50">
    <property type="match status" value="1"/>
</dbReference>
<evidence type="ECO:0000313" key="2">
    <source>
        <dbReference type="EMBL" id="RXH57509.1"/>
    </source>
</evidence>
<name>A0A4Q0T686_9BACT</name>
<reference evidence="3" key="2">
    <citation type="submission" date="2019-02" db="EMBL/GenBank/DDBJ databases">
        <title>Granulicella sibirica sp. nov., a psychrotolerant acidobacterium isolated from an organic soil layer in forested tundra, West Siberia.</title>
        <authorList>
            <person name="Oshkin I.Y."/>
            <person name="Kulichevskaya I.S."/>
            <person name="Rijpstra W.I.C."/>
            <person name="Sinninghe Damste J.S."/>
            <person name="Rakitin A.L."/>
            <person name="Ravin N.V."/>
            <person name="Dedysh S.N."/>
        </authorList>
    </citation>
    <scope>NUCLEOTIDE SEQUENCE [LARGE SCALE GENOMIC DNA]</scope>
    <source>
        <strain evidence="3">AF10</strain>
    </source>
</reference>
<dbReference type="AlphaFoldDB" id="A0A4Q0T686"/>
<keyword evidence="3" id="KW-1185">Reference proteome</keyword>
<reference evidence="2 3" key="1">
    <citation type="submission" date="2018-11" db="EMBL/GenBank/DDBJ databases">
        <authorList>
            <person name="Mardanov A.V."/>
            <person name="Ravin N.V."/>
            <person name="Dedysh S.N."/>
        </authorList>
    </citation>
    <scope>NUCLEOTIDE SEQUENCE [LARGE SCALE GENOMIC DNA]</scope>
    <source>
        <strain evidence="2 3">AF10</strain>
    </source>
</reference>
<dbReference type="InterPro" id="IPR032710">
    <property type="entry name" value="NTF2-like_dom_sf"/>
</dbReference>
<organism evidence="2 3">
    <name type="scientific">Granulicella sibirica</name>
    <dbReference type="NCBI Taxonomy" id="2479048"/>
    <lineage>
        <taxon>Bacteria</taxon>
        <taxon>Pseudomonadati</taxon>
        <taxon>Acidobacteriota</taxon>
        <taxon>Terriglobia</taxon>
        <taxon>Terriglobales</taxon>
        <taxon>Acidobacteriaceae</taxon>
        <taxon>Granulicella</taxon>
    </lineage>
</organism>
<dbReference type="SUPFAM" id="SSF54427">
    <property type="entry name" value="NTF2-like"/>
    <property type="match status" value="1"/>
</dbReference>
<dbReference type="Proteomes" id="UP000289437">
    <property type="component" value="Unassembled WGS sequence"/>
</dbReference>
<evidence type="ECO:0000313" key="3">
    <source>
        <dbReference type="Proteomes" id="UP000289437"/>
    </source>
</evidence>
<evidence type="ECO:0000259" key="1">
    <source>
        <dbReference type="Pfam" id="PF12680"/>
    </source>
</evidence>
<dbReference type="GO" id="GO:0016853">
    <property type="term" value="F:isomerase activity"/>
    <property type="evidence" value="ECO:0007669"/>
    <property type="project" value="UniProtKB-KW"/>
</dbReference>
<keyword evidence="2" id="KW-0413">Isomerase</keyword>
<gene>
    <name evidence="2" type="ORF">GRAN_0819</name>
</gene>
<dbReference type="InterPro" id="IPR037401">
    <property type="entry name" value="SnoaL-like"/>
</dbReference>
<sequence>MTKEEVGKLYGRYVKAWKAISVEKRMKILEDVFAADVQYLVPEFQGGREAALEDMAGFQEKFPGAHFEVTEISAHHDVALMTWVLVQLDGTHAMTGHDSLRISSEGKIVNLITFGPSVAMAD</sequence>
<dbReference type="Pfam" id="PF12680">
    <property type="entry name" value="SnoaL_2"/>
    <property type="match status" value="1"/>
</dbReference>
<comment type="caution">
    <text evidence="2">The sequence shown here is derived from an EMBL/GenBank/DDBJ whole genome shotgun (WGS) entry which is preliminary data.</text>
</comment>
<protein>
    <submittedName>
        <fullName evidence="2">Putative isomerase</fullName>
    </submittedName>
</protein>
<feature type="domain" description="SnoaL-like" evidence="1">
    <location>
        <begin position="13"/>
        <end position="109"/>
    </location>
</feature>
<proteinExistence type="predicted"/>
<accession>A0A4Q0T686</accession>